<name>A0ABS1A2Q8_9ENTR</name>
<accession>A0ABS1A2Q8</accession>
<dbReference type="Proteomes" id="UP001318920">
    <property type="component" value="Unassembled WGS sequence"/>
</dbReference>
<comment type="caution">
    <text evidence="1">The sequence shown here is derived from an EMBL/GenBank/DDBJ whole genome shotgun (WGS) entry which is preliminary data.</text>
</comment>
<protein>
    <recommendedName>
        <fullName evidence="3">Lipoprotein</fullName>
    </recommendedName>
</protein>
<reference evidence="1 2" key="1">
    <citation type="submission" date="2020-11" db="EMBL/GenBank/DDBJ databases">
        <title>Enhanced detection system for hospital associated transmission using whole genome sequencing surveillance.</title>
        <authorList>
            <person name="Harrison L.H."/>
            <person name="Van Tyne D."/>
            <person name="Marsh J.W."/>
            <person name="Griffith M.P."/>
            <person name="Snyder D.J."/>
            <person name="Cooper V.S."/>
            <person name="Mustapha M."/>
        </authorList>
    </citation>
    <scope>NUCLEOTIDE SEQUENCE [LARGE SCALE GENOMIC DNA]</scope>
    <source>
        <strain evidence="1 2">CB00171</strain>
    </source>
</reference>
<organism evidence="1 2">
    <name type="scientific">Citrobacter cronae</name>
    <dbReference type="NCBI Taxonomy" id="1748967"/>
    <lineage>
        <taxon>Bacteria</taxon>
        <taxon>Pseudomonadati</taxon>
        <taxon>Pseudomonadota</taxon>
        <taxon>Gammaproteobacteria</taxon>
        <taxon>Enterobacterales</taxon>
        <taxon>Enterobacteriaceae</taxon>
        <taxon>Citrobacter</taxon>
        <taxon>Citrobacter freundii complex</taxon>
    </lineage>
</organism>
<dbReference type="RefSeq" id="WP_071888157.1">
    <property type="nucleotide sequence ID" value="NZ_CP060441.1"/>
</dbReference>
<dbReference type="EMBL" id="JADWNA010000004">
    <property type="protein sequence ID" value="MBJ8390113.1"/>
    <property type="molecule type" value="Genomic_DNA"/>
</dbReference>
<keyword evidence="2" id="KW-1185">Reference proteome</keyword>
<sequence length="114" mass="13221">MKRLIIMPLVLMLSGCPGGMPAPHPRVTFINGNYLCFSTDQKDVLNYYRIESSRSKGYHIEKSEYDLQLSYPSDCIDFKWSYGYSYTVSYGLNGKDYVHKFFIDNNGQLTNMVY</sequence>
<dbReference type="InterPro" id="IPR054657">
    <property type="entry name" value="T6SS_periplasmic_put"/>
</dbReference>
<evidence type="ECO:0000313" key="1">
    <source>
        <dbReference type="EMBL" id="MBJ8390113.1"/>
    </source>
</evidence>
<dbReference type="PROSITE" id="PS51257">
    <property type="entry name" value="PROKAR_LIPOPROTEIN"/>
    <property type="match status" value="1"/>
</dbReference>
<evidence type="ECO:0000313" key="2">
    <source>
        <dbReference type="Proteomes" id="UP001318920"/>
    </source>
</evidence>
<dbReference type="GeneID" id="69431928"/>
<evidence type="ECO:0008006" key="3">
    <source>
        <dbReference type="Google" id="ProtNLM"/>
    </source>
</evidence>
<gene>
    <name evidence="1" type="ORF">I6M80_07570</name>
</gene>
<proteinExistence type="predicted"/>
<dbReference type="NCBIfam" id="NF045617">
    <property type="entry name" value="mostly_LP"/>
    <property type="match status" value="1"/>
</dbReference>